<dbReference type="InterPro" id="IPR036259">
    <property type="entry name" value="MFS_trans_sf"/>
</dbReference>
<feature type="transmembrane region" description="Helical" evidence="7">
    <location>
        <begin position="392"/>
        <end position="412"/>
    </location>
</feature>
<name>A0AAI9UYB1_9PEZI</name>
<evidence type="ECO:0000313" key="9">
    <source>
        <dbReference type="EMBL" id="KAK1465949.1"/>
    </source>
</evidence>
<dbReference type="GO" id="GO:0016020">
    <property type="term" value="C:membrane"/>
    <property type="evidence" value="ECO:0007669"/>
    <property type="project" value="UniProtKB-SubCell"/>
</dbReference>
<dbReference type="GO" id="GO:0022857">
    <property type="term" value="F:transmembrane transporter activity"/>
    <property type="evidence" value="ECO:0007669"/>
    <property type="project" value="InterPro"/>
</dbReference>
<evidence type="ECO:0000256" key="2">
    <source>
        <dbReference type="ARBA" id="ARBA00022448"/>
    </source>
</evidence>
<feature type="transmembrane region" description="Helical" evidence="7">
    <location>
        <begin position="360"/>
        <end position="380"/>
    </location>
</feature>
<evidence type="ECO:0000256" key="7">
    <source>
        <dbReference type="SAM" id="Phobius"/>
    </source>
</evidence>
<evidence type="ECO:0000256" key="4">
    <source>
        <dbReference type="ARBA" id="ARBA00022989"/>
    </source>
</evidence>
<dbReference type="FunFam" id="1.20.1250.20:FF:000013">
    <property type="entry name" value="MFS general substrate transporter"/>
    <property type="match status" value="1"/>
</dbReference>
<feature type="transmembrane region" description="Helical" evidence="7">
    <location>
        <begin position="187"/>
        <end position="210"/>
    </location>
</feature>
<feature type="transmembrane region" description="Helical" evidence="7">
    <location>
        <begin position="222"/>
        <end position="244"/>
    </location>
</feature>
<dbReference type="SUPFAM" id="SSF103473">
    <property type="entry name" value="MFS general substrate transporter"/>
    <property type="match status" value="1"/>
</dbReference>
<feature type="transmembrane region" description="Helical" evidence="7">
    <location>
        <begin position="256"/>
        <end position="278"/>
    </location>
</feature>
<dbReference type="InterPro" id="IPR011701">
    <property type="entry name" value="MFS"/>
</dbReference>
<feature type="transmembrane region" description="Helical" evidence="7">
    <location>
        <begin position="452"/>
        <end position="472"/>
    </location>
</feature>
<feature type="transmembrane region" description="Helical" evidence="7">
    <location>
        <begin position="162"/>
        <end position="181"/>
    </location>
</feature>
<keyword evidence="2" id="KW-0813">Transport</keyword>
<dbReference type="PANTHER" id="PTHR43791:SF20">
    <property type="entry name" value="TRANSPORTER, PUTATIVE (AFU_ORTHOLOGUE AFUA_3G14670)-RELATED"/>
    <property type="match status" value="1"/>
</dbReference>
<feature type="transmembrane region" description="Helical" evidence="7">
    <location>
        <begin position="484"/>
        <end position="504"/>
    </location>
</feature>
<dbReference type="PANTHER" id="PTHR43791">
    <property type="entry name" value="PERMEASE-RELATED"/>
    <property type="match status" value="1"/>
</dbReference>
<keyword evidence="10" id="KW-1185">Reference proteome</keyword>
<comment type="subcellular location">
    <subcellularLocation>
        <location evidence="1">Membrane</location>
        <topology evidence="1">Multi-pass membrane protein</topology>
    </subcellularLocation>
</comment>
<evidence type="ECO:0000259" key="8">
    <source>
        <dbReference type="PROSITE" id="PS50850"/>
    </source>
</evidence>
<keyword evidence="3 7" id="KW-0812">Transmembrane</keyword>
<feature type="transmembrane region" description="Helical" evidence="7">
    <location>
        <begin position="328"/>
        <end position="348"/>
    </location>
</feature>
<comment type="caution">
    <text evidence="9">The sequence shown here is derived from an EMBL/GenBank/DDBJ whole genome shotgun (WGS) entry which is preliminary data.</text>
</comment>
<feature type="non-terminal residue" evidence="9">
    <location>
        <position position="1"/>
    </location>
</feature>
<dbReference type="AlphaFoldDB" id="A0AAI9UYB1"/>
<dbReference type="FunFam" id="1.20.1250.20:FF:000057">
    <property type="entry name" value="MFS general substrate transporter"/>
    <property type="match status" value="1"/>
</dbReference>
<gene>
    <name evidence="9" type="ORF">CMEL01_11941</name>
</gene>
<feature type="domain" description="Major facilitator superfamily (MFS) profile" evidence="8">
    <location>
        <begin position="96"/>
        <end position="510"/>
    </location>
</feature>
<organism evidence="9 10">
    <name type="scientific">Colletotrichum melonis</name>
    <dbReference type="NCBI Taxonomy" id="1209925"/>
    <lineage>
        <taxon>Eukaryota</taxon>
        <taxon>Fungi</taxon>
        <taxon>Dikarya</taxon>
        <taxon>Ascomycota</taxon>
        <taxon>Pezizomycotina</taxon>
        <taxon>Sordariomycetes</taxon>
        <taxon>Hypocreomycetidae</taxon>
        <taxon>Glomerellales</taxon>
        <taxon>Glomerellaceae</taxon>
        <taxon>Colletotrichum</taxon>
        <taxon>Colletotrichum acutatum species complex</taxon>
    </lineage>
</organism>
<evidence type="ECO:0000256" key="5">
    <source>
        <dbReference type="ARBA" id="ARBA00023136"/>
    </source>
</evidence>
<feature type="region of interest" description="Disordered" evidence="6">
    <location>
        <begin position="33"/>
        <end position="64"/>
    </location>
</feature>
<dbReference type="Proteomes" id="UP001239795">
    <property type="component" value="Unassembled WGS sequence"/>
</dbReference>
<evidence type="ECO:0000256" key="6">
    <source>
        <dbReference type="SAM" id="MobiDB-lite"/>
    </source>
</evidence>
<dbReference type="InterPro" id="IPR020846">
    <property type="entry name" value="MFS_dom"/>
</dbReference>
<reference evidence="9 10" key="1">
    <citation type="submission" date="2016-10" db="EMBL/GenBank/DDBJ databases">
        <title>The genome sequence of Colletotrichum fioriniae PJ7.</title>
        <authorList>
            <person name="Baroncelli R."/>
        </authorList>
    </citation>
    <scope>NUCLEOTIDE SEQUENCE [LARGE SCALE GENOMIC DNA]</scope>
    <source>
        <strain evidence="9">Col 31</strain>
    </source>
</reference>
<dbReference type="Gene3D" id="1.20.1250.20">
    <property type="entry name" value="MFS general substrate transporter like domains"/>
    <property type="match status" value="2"/>
</dbReference>
<evidence type="ECO:0000313" key="10">
    <source>
        <dbReference type="Proteomes" id="UP001239795"/>
    </source>
</evidence>
<feature type="transmembrane region" description="Helical" evidence="7">
    <location>
        <begin position="135"/>
        <end position="155"/>
    </location>
</feature>
<sequence>SQGHPNLSLIVFPRAIPSTTLGKYRKETEAVAGTMETNKPSVEQDENTVKGETESVVKPTASNPTPVEWAQHFTSQDEAWHKAMDKTLLRRVDRRLMPTLVVMYLLNFLDRSNLAQARQGTLERDLGMTGTDFNLATSIFFVGYLLMQLPSNLLLTKVKPSFYLAASCCLWGVVSTCNAAADSFTHLIVIRFFLGFVEAPFFPGAVFLMSSWYTRAELTRRIAYLYAGNALANMFGGLLGAGILGGLEGDLGIAGWRWLFIIEGVAAIAFSLVAMWILPDYPHTTKWLSEEERAYAAWRLIEDIQEADTYGEQSVLDGVKMAVRDYRLYIFVLMQHVSLISQTFQYFFPTIVGTLGYGKITTLWLTAPAWAATFLISLCVTWSSAKTKDRSLHIVCLTLVSATGNAIATGSSNLGARYFAMFLMPMGAISAYQIIVSWVANSFPRPLVKRSACIAIANMIGNTATIYGSYMYPSSTGPQYVPGGSANTAICVLVAILALILRYLHKWENKKLEKAELDDAAALAEGGGEKAAPVDLKQERRAAGFRYIY</sequence>
<feature type="transmembrane region" description="Helical" evidence="7">
    <location>
        <begin position="418"/>
        <end position="440"/>
    </location>
</feature>
<dbReference type="Pfam" id="PF07690">
    <property type="entry name" value="MFS_1"/>
    <property type="match status" value="1"/>
</dbReference>
<accession>A0AAI9UYB1</accession>
<dbReference type="EMBL" id="MLGG01000004">
    <property type="protein sequence ID" value="KAK1465949.1"/>
    <property type="molecule type" value="Genomic_DNA"/>
</dbReference>
<evidence type="ECO:0000256" key="3">
    <source>
        <dbReference type="ARBA" id="ARBA00022692"/>
    </source>
</evidence>
<evidence type="ECO:0000256" key="1">
    <source>
        <dbReference type="ARBA" id="ARBA00004141"/>
    </source>
</evidence>
<proteinExistence type="predicted"/>
<protein>
    <submittedName>
        <fullName evidence="9">Major facilitator superfamily transporter</fullName>
    </submittedName>
</protein>
<dbReference type="PROSITE" id="PS50850">
    <property type="entry name" value="MFS"/>
    <property type="match status" value="1"/>
</dbReference>
<keyword evidence="4 7" id="KW-1133">Transmembrane helix</keyword>
<keyword evidence="5 7" id="KW-0472">Membrane</keyword>